<evidence type="ECO:0000256" key="17">
    <source>
        <dbReference type="SAM" id="MobiDB-lite"/>
    </source>
</evidence>
<proteinExistence type="predicted"/>
<evidence type="ECO:0000313" key="19">
    <source>
        <dbReference type="EMBL" id="KAK8865559.1"/>
    </source>
</evidence>
<dbReference type="Proteomes" id="UP001470230">
    <property type="component" value="Unassembled WGS sequence"/>
</dbReference>
<keyword evidence="5" id="KW-0812">Transmembrane</keyword>
<dbReference type="EC" id="2.7.10.1" evidence="2"/>
<evidence type="ECO:0000256" key="12">
    <source>
        <dbReference type="ARBA" id="ARBA00023137"/>
    </source>
</evidence>
<evidence type="ECO:0000256" key="16">
    <source>
        <dbReference type="SAM" id="Coils"/>
    </source>
</evidence>
<evidence type="ECO:0000256" key="7">
    <source>
        <dbReference type="ARBA" id="ARBA00022741"/>
    </source>
</evidence>
<evidence type="ECO:0000256" key="2">
    <source>
        <dbReference type="ARBA" id="ARBA00011902"/>
    </source>
</evidence>
<reference evidence="19 20" key="1">
    <citation type="submission" date="2024-04" db="EMBL/GenBank/DDBJ databases">
        <title>Tritrichomonas musculus Genome.</title>
        <authorList>
            <person name="Alves-Ferreira E."/>
            <person name="Grigg M."/>
            <person name="Lorenzi H."/>
            <person name="Galac M."/>
        </authorList>
    </citation>
    <scope>NUCLEOTIDE SEQUENCE [LARGE SCALE GENOMIC DNA]</scope>
    <source>
        <strain evidence="19 20">EAF2021</strain>
    </source>
</reference>
<keyword evidence="11" id="KW-0472">Membrane</keyword>
<dbReference type="CDD" id="cd22249">
    <property type="entry name" value="UDM1_RNF168_RNF169-like"/>
    <property type="match status" value="1"/>
</dbReference>
<evidence type="ECO:0000259" key="18">
    <source>
        <dbReference type="Pfam" id="PF12810"/>
    </source>
</evidence>
<keyword evidence="3" id="KW-1003">Cell membrane</keyword>
<evidence type="ECO:0000313" key="20">
    <source>
        <dbReference type="Proteomes" id="UP001470230"/>
    </source>
</evidence>
<organism evidence="19 20">
    <name type="scientific">Tritrichomonas musculus</name>
    <dbReference type="NCBI Taxonomy" id="1915356"/>
    <lineage>
        <taxon>Eukaryota</taxon>
        <taxon>Metamonada</taxon>
        <taxon>Parabasalia</taxon>
        <taxon>Tritrichomonadida</taxon>
        <taxon>Tritrichomonadidae</taxon>
        <taxon>Tritrichomonas</taxon>
    </lineage>
</organism>
<dbReference type="EMBL" id="JAPFFF010000016">
    <property type="protein sequence ID" value="KAK8865559.1"/>
    <property type="molecule type" value="Genomic_DNA"/>
</dbReference>
<sequence>MSQNDRNEPVHINDFINTDDDNYENDDLITFELNSKKINFYYSKLTKYSKRIRDKYLFSHVKDHFPQELQQFQEESNLSLSSIFCFYQILQQNFDINENSNFKYNQCADILKISKEFKIRKLKKQMNDYINSHSNEVDFVIDMIQYENQKEKVNNKPDNDIKPEIEEILRNKIEECLSNDKFAELPIETIYRIIEKCDKKIMISDKLFDFIKKSINKYYILFQFVEAEQLSEDHLLELCDLYSKMDQQSKYYFNYMRFNLNLLSEMLNKRQSLELINQFQQNKMAELEKINQSQQNKMNELETINQSQQNKVNELENQMSQIQMQFQKLFQFMEQQKNSKNDEYELAIKQLNSEIKELRETADQLNKKLKISEEEKDIIEKSNKELQEKLDKELSPFKAVIIPNVKNGLIINARIKLVLSKGTLDSSLSKYIVSTSDAKTIGPEAYQKGGAITSLDINTVDFICKSGTYFVRCIVFTDNGLSQEFVSNKVTTSGTSLLFGFKGEQEEFSILPGKYKLEVWGGQGGDSTGKRYKGCENTPNSKGGLGGYSCGILKLNEMEKIHVFVGGAGREGSSSDGDTTEGSFPDGGGTKTGHSDQSGGSTSVPGTGGGSTSIRLINKTDYHRVIVAGGGGGASGNSVYTDSGGFGGGTTGGNVCYCGGTENQGSGTQTGSTCGLGGGANGDPGEFGKGATGKYIQGRDSGGGGGGGWYGGGSGGYGGSYNCSSGGGGSGWVFTESSFNEWQKGDFTKSSKFLLNSAYHLTDALTLNGDQELPLPNGNGTEKGHRGNGYAKITIE</sequence>
<evidence type="ECO:0000256" key="5">
    <source>
        <dbReference type="ARBA" id="ARBA00022692"/>
    </source>
</evidence>
<evidence type="ECO:0000256" key="14">
    <source>
        <dbReference type="ARBA" id="ARBA00023170"/>
    </source>
</evidence>
<evidence type="ECO:0000256" key="1">
    <source>
        <dbReference type="ARBA" id="ARBA00004251"/>
    </source>
</evidence>
<keyword evidence="10" id="KW-1133">Transmembrane helix</keyword>
<keyword evidence="4" id="KW-0808">Transferase</keyword>
<keyword evidence="6" id="KW-0732">Signal</keyword>
<keyword evidence="7" id="KW-0547">Nucleotide-binding</keyword>
<gene>
    <name evidence="19" type="ORF">M9Y10_011115</name>
</gene>
<keyword evidence="20" id="KW-1185">Reference proteome</keyword>
<dbReference type="InterPro" id="IPR055163">
    <property type="entry name" value="ALK/LTK-like_GRD"/>
</dbReference>
<evidence type="ECO:0000256" key="3">
    <source>
        <dbReference type="ARBA" id="ARBA00022475"/>
    </source>
</evidence>
<feature type="domain" description="ALK/LTK-like glycine-rich" evidence="18">
    <location>
        <begin position="508"/>
        <end position="795"/>
    </location>
</feature>
<evidence type="ECO:0000256" key="11">
    <source>
        <dbReference type="ARBA" id="ARBA00023136"/>
    </source>
</evidence>
<keyword evidence="8" id="KW-0418">Kinase</keyword>
<evidence type="ECO:0000256" key="10">
    <source>
        <dbReference type="ARBA" id="ARBA00022989"/>
    </source>
</evidence>
<protein>
    <recommendedName>
        <fullName evidence="2">receptor protein-tyrosine kinase</fullName>
        <ecNumber evidence="2">2.7.10.1</ecNumber>
    </recommendedName>
</protein>
<keyword evidence="12" id="KW-0829">Tyrosine-protein kinase</keyword>
<evidence type="ECO:0000256" key="6">
    <source>
        <dbReference type="ARBA" id="ARBA00022729"/>
    </source>
</evidence>
<keyword evidence="16" id="KW-0175">Coiled coil</keyword>
<evidence type="ECO:0000256" key="9">
    <source>
        <dbReference type="ARBA" id="ARBA00022840"/>
    </source>
</evidence>
<feature type="compositionally biased region" description="Low complexity" evidence="17">
    <location>
        <begin position="571"/>
        <end position="583"/>
    </location>
</feature>
<comment type="subcellular location">
    <subcellularLocation>
        <location evidence="1">Cell membrane</location>
        <topology evidence="1">Single-pass type I membrane protein</topology>
    </subcellularLocation>
</comment>
<evidence type="ECO:0000256" key="4">
    <source>
        <dbReference type="ARBA" id="ARBA00022679"/>
    </source>
</evidence>
<evidence type="ECO:0000256" key="15">
    <source>
        <dbReference type="ARBA" id="ARBA00023180"/>
    </source>
</evidence>
<dbReference type="Pfam" id="PF12810">
    <property type="entry name" value="ALK_LTK_GRD"/>
    <property type="match status" value="1"/>
</dbReference>
<name>A0ABR2IMM8_9EUKA</name>
<keyword evidence="9" id="KW-0067">ATP-binding</keyword>
<evidence type="ECO:0000256" key="8">
    <source>
        <dbReference type="ARBA" id="ARBA00022777"/>
    </source>
</evidence>
<comment type="caution">
    <text evidence="19">The sequence shown here is derived from an EMBL/GenBank/DDBJ whole genome shotgun (WGS) entry which is preliminary data.</text>
</comment>
<feature type="coiled-coil region" evidence="16">
    <location>
        <begin position="270"/>
        <end position="392"/>
    </location>
</feature>
<keyword evidence="15" id="KW-0325">Glycoprotein</keyword>
<keyword evidence="14" id="KW-0675">Receptor</keyword>
<evidence type="ECO:0000256" key="13">
    <source>
        <dbReference type="ARBA" id="ARBA00023157"/>
    </source>
</evidence>
<accession>A0ABR2IMM8</accession>
<keyword evidence="13" id="KW-1015">Disulfide bond</keyword>
<feature type="region of interest" description="Disordered" evidence="17">
    <location>
        <begin position="567"/>
        <end position="614"/>
    </location>
</feature>